<dbReference type="InterPro" id="IPR003660">
    <property type="entry name" value="HAMP_dom"/>
</dbReference>
<dbReference type="RefSeq" id="WP_243332665.1">
    <property type="nucleotide sequence ID" value="NZ_AP027081.1"/>
</dbReference>
<dbReference type="CDD" id="cd06225">
    <property type="entry name" value="HAMP"/>
    <property type="match status" value="1"/>
</dbReference>
<gene>
    <name evidence="8" type="ORF">METESE_35740</name>
</gene>
<proteinExistence type="inferred from homology"/>
<keyword evidence="9" id="KW-1185">Reference proteome</keyword>
<evidence type="ECO:0000256" key="3">
    <source>
        <dbReference type="PROSITE-ProRule" id="PRU00284"/>
    </source>
</evidence>
<evidence type="ECO:0000256" key="4">
    <source>
        <dbReference type="SAM" id="MobiDB-lite"/>
    </source>
</evidence>
<reference evidence="8" key="1">
    <citation type="journal article" date="2023" name="Int. J. Syst. Evol. Microbiol.">
        <title>Mesoterricola silvestris gen. nov., sp. nov., Mesoterricola sediminis sp. nov., Geothrix oryzae sp. nov., Geothrix edaphica sp. nov., Geothrix rubra sp. nov., and Geothrix limicola sp. nov., six novel members of Acidobacteriota isolated from soils.</title>
        <authorList>
            <person name="Itoh H."/>
            <person name="Sugisawa Y."/>
            <person name="Mise K."/>
            <person name="Xu Z."/>
            <person name="Kuniyasu M."/>
            <person name="Ushijima N."/>
            <person name="Kawano K."/>
            <person name="Kobayashi E."/>
            <person name="Shiratori Y."/>
            <person name="Masuda Y."/>
            <person name="Senoo K."/>
        </authorList>
    </citation>
    <scope>NUCLEOTIDE SEQUENCE</scope>
    <source>
        <strain evidence="8">W786</strain>
    </source>
</reference>
<dbReference type="Pfam" id="PF00672">
    <property type="entry name" value="HAMP"/>
    <property type="match status" value="1"/>
</dbReference>
<evidence type="ECO:0000259" key="7">
    <source>
        <dbReference type="PROSITE" id="PS50885"/>
    </source>
</evidence>
<evidence type="ECO:0000313" key="8">
    <source>
        <dbReference type="EMBL" id="BDU78616.1"/>
    </source>
</evidence>
<dbReference type="InterPro" id="IPR004089">
    <property type="entry name" value="MCPsignal_dom"/>
</dbReference>
<feature type="domain" description="HAMP" evidence="7">
    <location>
        <begin position="194"/>
        <end position="246"/>
    </location>
</feature>
<dbReference type="PROSITE" id="PS50111">
    <property type="entry name" value="CHEMOTAXIS_TRANSDUC_2"/>
    <property type="match status" value="1"/>
</dbReference>
<dbReference type="InterPro" id="IPR051310">
    <property type="entry name" value="MCP_chemotaxis"/>
</dbReference>
<evidence type="ECO:0000256" key="1">
    <source>
        <dbReference type="ARBA" id="ARBA00022500"/>
    </source>
</evidence>
<dbReference type="GO" id="GO:0007165">
    <property type="term" value="P:signal transduction"/>
    <property type="evidence" value="ECO:0007669"/>
    <property type="project" value="UniProtKB-KW"/>
</dbReference>
<evidence type="ECO:0008006" key="10">
    <source>
        <dbReference type="Google" id="ProtNLM"/>
    </source>
</evidence>
<keyword evidence="1" id="KW-0145">Chemotaxis</keyword>
<keyword evidence="3" id="KW-0807">Transducer</keyword>
<feature type="domain" description="Methyl-accepting transducer" evidence="6">
    <location>
        <begin position="244"/>
        <end position="494"/>
    </location>
</feature>
<keyword evidence="5" id="KW-1133">Transmembrane helix</keyword>
<organism evidence="8 9">
    <name type="scientific">Mesoterricola sediminis</name>
    <dbReference type="NCBI Taxonomy" id="2927980"/>
    <lineage>
        <taxon>Bacteria</taxon>
        <taxon>Pseudomonadati</taxon>
        <taxon>Acidobacteriota</taxon>
        <taxon>Holophagae</taxon>
        <taxon>Holophagales</taxon>
        <taxon>Holophagaceae</taxon>
        <taxon>Mesoterricola</taxon>
    </lineage>
</organism>
<dbReference type="SMART" id="SM00304">
    <property type="entry name" value="HAMP"/>
    <property type="match status" value="1"/>
</dbReference>
<dbReference type="PANTHER" id="PTHR43531:SF11">
    <property type="entry name" value="METHYL-ACCEPTING CHEMOTAXIS PROTEIN 3"/>
    <property type="match status" value="1"/>
</dbReference>
<dbReference type="Pfam" id="PF00015">
    <property type="entry name" value="MCPsignal"/>
    <property type="match status" value="1"/>
</dbReference>
<dbReference type="KEGG" id="msea:METESE_35740"/>
<dbReference type="GO" id="GO:0006935">
    <property type="term" value="P:chemotaxis"/>
    <property type="evidence" value="ECO:0007669"/>
    <property type="project" value="UniProtKB-KW"/>
</dbReference>
<dbReference type="GO" id="GO:0005886">
    <property type="term" value="C:plasma membrane"/>
    <property type="evidence" value="ECO:0007669"/>
    <property type="project" value="TreeGrafter"/>
</dbReference>
<feature type="region of interest" description="Disordered" evidence="4">
    <location>
        <begin position="306"/>
        <end position="333"/>
    </location>
</feature>
<dbReference type="AlphaFoldDB" id="A0AA48H761"/>
<accession>A0AA48H761</accession>
<name>A0AA48H761_9BACT</name>
<dbReference type="Gene3D" id="1.10.287.950">
    <property type="entry name" value="Methyl-accepting chemotaxis protein"/>
    <property type="match status" value="1"/>
</dbReference>
<dbReference type="PANTHER" id="PTHR43531">
    <property type="entry name" value="PROTEIN ICFG"/>
    <property type="match status" value="1"/>
</dbReference>
<evidence type="ECO:0000313" key="9">
    <source>
        <dbReference type="Proteomes" id="UP001228113"/>
    </source>
</evidence>
<dbReference type="InterPro" id="IPR021796">
    <property type="entry name" value="Tll0287-like_dom"/>
</dbReference>
<dbReference type="SMART" id="SM00283">
    <property type="entry name" value="MA"/>
    <property type="match status" value="1"/>
</dbReference>
<evidence type="ECO:0000256" key="5">
    <source>
        <dbReference type="SAM" id="Phobius"/>
    </source>
</evidence>
<feature type="transmembrane region" description="Helical" evidence="5">
    <location>
        <begin position="6"/>
        <end position="29"/>
    </location>
</feature>
<dbReference type="PROSITE" id="PS50885">
    <property type="entry name" value="HAMP"/>
    <property type="match status" value="1"/>
</dbReference>
<dbReference type="Pfam" id="PF11845">
    <property type="entry name" value="Tll0287-like"/>
    <property type="match status" value="1"/>
</dbReference>
<dbReference type="GO" id="GO:0004888">
    <property type="term" value="F:transmembrane signaling receptor activity"/>
    <property type="evidence" value="ECO:0007669"/>
    <property type="project" value="TreeGrafter"/>
</dbReference>
<dbReference type="SUPFAM" id="SSF58104">
    <property type="entry name" value="Methyl-accepting chemotaxis protein (MCP) signaling domain"/>
    <property type="match status" value="1"/>
</dbReference>
<keyword evidence="5" id="KW-0812">Transmembrane</keyword>
<dbReference type="EMBL" id="AP027081">
    <property type="protein sequence ID" value="BDU78616.1"/>
    <property type="molecule type" value="Genomic_DNA"/>
</dbReference>
<keyword evidence="5" id="KW-0472">Membrane</keyword>
<evidence type="ECO:0000256" key="2">
    <source>
        <dbReference type="ARBA" id="ARBA00029447"/>
    </source>
</evidence>
<sequence length="509" mass="53795">MNRQKLAFKIFLSVGAVLAAVIVAVIWVVSAREEGLLEAAFADNLTTLSVASRNMFHQSAEQYCAARGMTYHRVDPSRLSQGPTGQVERAALDAFHGNPALDAFSGEYRGEKGEEFKYVLAPARLKEECVLCHTAVGLDTYKDRKLGDMVGLFGVSVSTEELQRGVRRTRLVATGAGLALLAVVSLLVTTSVKRHVLRPLGGLSESFGRMAQGDLRARAEVASRDEIGQLAGSFNAMAEQLSGALQQVRQASQEVASGSVQLAASAEEMSRTVAEVAGTSLDLKASGRGVQEALRRLDANVERMAGESRHTGAEADAAVADTDKGAQEGRGTSEGMRAIQDATTRIVSAVQAIQGIARQTNLLSLNAAIEAAKAGAAGKGFAVVAEEVRKLAERSAQSAREIEGIIRVTEDAVASGDTSVRTTLAHLEAIRRRISEIATRIQGIGGLSQEQAGTSQAVGRLMDATTLQLDQNAAAAQQMATAVKEVARTAEDLSQVAEGLKTVVGRFRL</sequence>
<protein>
    <recommendedName>
        <fullName evidence="10">Methyl-accepting chemotaxis protein</fullName>
    </recommendedName>
</protein>
<dbReference type="Proteomes" id="UP001228113">
    <property type="component" value="Chromosome"/>
</dbReference>
<comment type="similarity">
    <text evidence="2">Belongs to the methyl-accepting chemotaxis (MCP) protein family.</text>
</comment>
<evidence type="ECO:0000259" key="6">
    <source>
        <dbReference type="PROSITE" id="PS50111"/>
    </source>
</evidence>